<dbReference type="PANTHER" id="PTHR43785:SF14">
    <property type="entry name" value="GLUTAMINE SYNTHETASE"/>
    <property type="match status" value="1"/>
</dbReference>
<dbReference type="SUPFAM" id="SSF54368">
    <property type="entry name" value="Glutamine synthetase, N-terminal domain"/>
    <property type="match status" value="1"/>
</dbReference>
<proteinExistence type="inferred from homology"/>
<comment type="caution">
    <text evidence="4">The sequence shown here is derived from an EMBL/GenBank/DDBJ whole genome shotgun (WGS) entry which is preliminary data.</text>
</comment>
<name>A0ABN9PX43_9DINO</name>
<evidence type="ECO:0000256" key="1">
    <source>
        <dbReference type="ARBA" id="ARBA00022598"/>
    </source>
</evidence>
<dbReference type="InterPro" id="IPR002059">
    <property type="entry name" value="CSP_DNA-bd"/>
</dbReference>
<evidence type="ECO:0000259" key="3">
    <source>
        <dbReference type="Pfam" id="PF00120"/>
    </source>
</evidence>
<accession>A0ABN9PX43</accession>
<reference evidence="4" key="1">
    <citation type="submission" date="2023-10" db="EMBL/GenBank/DDBJ databases">
        <authorList>
            <person name="Chen Y."/>
            <person name="Shah S."/>
            <person name="Dougan E. K."/>
            <person name="Thang M."/>
            <person name="Chan C."/>
        </authorList>
    </citation>
    <scope>NUCLEOTIDE SEQUENCE [LARGE SCALE GENOMIC DNA]</scope>
</reference>
<dbReference type="InterPro" id="IPR012340">
    <property type="entry name" value="NA-bd_OB-fold"/>
</dbReference>
<dbReference type="CDD" id="cd04458">
    <property type="entry name" value="CSP_CDS"/>
    <property type="match status" value="1"/>
</dbReference>
<dbReference type="SUPFAM" id="SSF55931">
    <property type="entry name" value="Glutamine synthetase/guanido kinase"/>
    <property type="match status" value="1"/>
</dbReference>
<sequence length="207" mass="22411">AADMVAIPDPTTLIQVPFQKELGFVIGDCYIDGKKVEDSPRWVLKEQIAKAAAKGYVFKTGVEPEFFLLSPGEGLAISDPRDTQAKPCYDAQAMMRRYGLLKEIVDSLNAAGYGVYQCDHEGFGFVTPDDGGDDCFVHVKDNPELDGVDSGGDAVTFDKEWDDRKGKYKGVNCRVLQVPAVLAARAAARTIANGKQPVVSCGFAKVQ</sequence>
<dbReference type="InterPro" id="IPR014746">
    <property type="entry name" value="Gln_synth/guanido_kin_cat_dom"/>
</dbReference>
<gene>
    <name evidence="4" type="ORF">PCOR1329_LOCUS5769</name>
</gene>
<dbReference type="InterPro" id="IPR036651">
    <property type="entry name" value="Gln_synt_N_sf"/>
</dbReference>
<dbReference type="Gene3D" id="2.40.50.140">
    <property type="entry name" value="Nucleic acid-binding proteins"/>
    <property type="match status" value="1"/>
</dbReference>
<evidence type="ECO:0000313" key="4">
    <source>
        <dbReference type="EMBL" id="CAK0796374.1"/>
    </source>
</evidence>
<protein>
    <recommendedName>
        <fullName evidence="3">GS catalytic domain-containing protein</fullName>
    </recommendedName>
</protein>
<dbReference type="PANTHER" id="PTHR43785">
    <property type="entry name" value="GAMMA-GLUTAMYLPUTRESCINE SYNTHETASE"/>
    <property type="match status" value="1"/>
</dbReference>
<feature type="domain" description="GS catalytic" evidence="3">
    <location>
        <begin position="38"/>
        <end position="121"/>
    </location>
</feature>
<dbReference type="SUPFAM" id="SSF50249">
    <property type="entry name" value="Nucleic acid-binding proteins"/>
    <property type="match status" value="1"/>
</dbReference>
<keyword evidence="5" id="KW-1185">Reference proteome</keyword>
<dbReference type="Proteomes" id="UP001189429">
    <property type="component" value="Unassembled WGS sequence"/>
</dbReference>
<dbReference type="InterPro" id="IPR008146">
    <property type="entry name" value="Gln_synth_cat_dom"/>
</dbReference>
<evidence type="ECO:0000313" key="5">
    <source>
        <dbReference type="Proteomes" id="UP001189429"/>
    </source>
</evidence>
<dbReference type="EMBL" id="CAUYUJ010001531">
    <property type="protein sequence ID" value="CAK0796374.1"/>
    <property type="molecule type" value="Genomic_DNA"/>
</dbReference>
<evidence type="ECO:0000256" key="2">
    <source>
        <dbReference type="RuleBase" id="RU000384"/>
    </source>
</evidence>
<dbReference type="Pfam" id="PF00120">
    <property type="entry name" value="Gln-synt_C"/>
    <property type="match status" value="1"/>
</dbReference>
<feature type="non-terminal residue" evidence="4">
    <location>
        <position position="1"/>
    </location>
</feature>
<keyword evidence="1" id="KW-0436">Ligase</keyword>
<comment type="similarity">
    <text evidence="2">Belongs to the glutamine synthetase family.</text>
</comment>
<organism evidence="4 5">
    <name type="scientific">Prorocentrum cordatum</name>
    <dbReference type="NCBI Taxonomy" id="2364126"/>
    <lineage>
        <taxon>Eukaryota</taxon>
        <taxon>Sar</taxon>
        <taxon>Alveolata</taxon>
        <taxon>Dinophyceae</taxon>
        <taxon>Prorocentrales</taxon>
        <taxon>Prorocentraceae</taxon>
        <taxon>Prorocentrum</taxon>
    </lineage>
</organism>
<dbReference type="Gene3D" id="3.30.590.10">
    <property type="entry name" value="Glutamine synthetase/guanido kinase, catalytic domain"/>
    <property type="match status" value="1"/>
</dbReference>